<protein>
    <submittedName>
        <fullName evidence="1">Uncharacterized protein</fullName>
    </submittedName>
</protein>
<proteinExistence type="predicted"/>
<dbReference type="AlphaFoldDB" id="A0A2K0XPP2"/>
<sequence length="115" mass="13166">MRQVCTTKEESQELLKLGIDKHSADMYYPVYPTGNTFPEIRDSEEDGLQVDYPAWSLSALLQLVPTGTVFISKYKNPSVEFCNSQRECYIECKGISLFNCIFELVKRLLEDGTIK</sequence>
<evidence type="ECO:0000313" key="1">
    <source>
        <dbReference type="EMBL" id="PNP96428.1"/>
    </source>
</evidence>
<organism evidence="1 2">
    <name type="scientific">Hoylesella timonensis</name>
    <dbReference type="NCBI Taxonomy" id="386414"/>
    <lineage>
        <taxon>Bacteria</taxon>
        <taxon>Pseudomonadati</taxon>
        <taxon>Bacteroidota</taxon>
        <taxon>Bacteroidia</taxon>
        <taxon>Bacteroidales</taxon>
        <taxon>Prevotellaceae</taxon>
        <taxon>Hoylesella</taxon>
    </lineage>
</organism>
<dbReference type="Proteomes" id="UP000236634">
    <property type="component" value="Unassembled WGS sequence"/>
</dbReference>
<name>A0A2K0XPP2_9BACT</name>
<gene>
    <name evidence="1" type="ORF">BFS16_00655</name>
</gene>
<reference evidence="1 2" key="1">
    <citation type="submission" date="2017-03" db="EMBL/GenBank/DDBJ databases">
        <authorList>
            <person name="Afonso C.L."/>
            <person name="Miller P.J."/>
            <person name="Scott M.A."/>
            <person name="Spackman E."/>
            <person name="Goraichik I."/>
            <person name="Dimitrov K.M."/>
            <person name="Suarez D.L."/>
            <person name="Swayne D.E."/>
        </authorList>
    </citation>
    <scope>NUCLEOTIDE SEQUENCE [LARGE SCALE GENOMIC DNA]</scope>
    <source>
        <strain evidence="1 2">DNF00076</strain>
    </source>
</reference>
<comment type="caution">
    <text evidence="1">The sequence shown here is derived from an EMBL/GenBank/DDBJ whole genome shotgun (WGS) entry which is preliminary data.</text>
</comment>
<accession>A0A2K0XPP2</accession>
<dbReference type="EMBL" id="NBAX01000001">
    <property type="protein sequence ID" value="PNP96428.1"/>
    <property type="molecule type" value="Genomic_DNA"/>
</dbReference>
<evidence type="ECO:0000313" key="2">
    <source>
        <dbReference type="Proteomes" id="UP000236634"/>
    </source>
</evidence>